<evidence type="ECO:0000256" key="1">
    <source>
        <dbReference type="ARBA" id="ARBA00022535"/>
    </source>
</evidence>
<feature type="domain" description="PDEase" evidence="9">
    <location>
        <begin position="735"/>
        <end position="1122"/>
    </location>
</feature>
<feature type="binding site" evidence="5">
    <location>
        <position position="1011"/>
    </location>
    <ligand>
        <name>AMP</name>
        <dbReference type="ChEBI" id="CHEBI:456215"/>
    </ligand>
</feature>
<feature type="compositionally biased region" description="Polar residues" evidence="8">
    <location>
        <begin position="656"/>
        <end position="665"/>
    </location>
</feature>
<feature type="compositionally biased region" description="Low complexity" evidence="8">
    <location>
        <begin position="1161"/>
        <end position="1173"/>
    </location>
</feature>
<evidence type="ECO:0000313" key="11">
    <source>
        <dbReference type="RefSeq" id="XP_065724009.2"/>
    </source>
</evidence>
<feature type="binding site" evidence="6">
    <location>
        <position position="853"/>
    </location>
    <ligand>
        <name>Zn(2+)</name>
        <dbReference type="ChEBI" id="CHEBI:29105"/>
        <label>1</label>
    </ligand>
</feature>
<dbReference type="SMART" id="SM00471">
    <property type="entry name" value="HDc"/>
    <property type="match status" value="1"/>
</dbReference>
<evidence type="ECO:0000256" key="3">
    <source>
        <dbReference type="ARBA" id="ARBA00022801"/>
    </source>
</evidence>
<feature type="compositionally biased region" description="Polar residues" evidence="8">
    <location>
        <begin position="223"/>
        <end position="241"/>
    </location>
</feature>
<feature type="compositionally biased region" description="Polar residues" evidence="8">
    <location>
        <begin position="301"/>
        <end position="328"/>
    </location>
</feature>
<organism evidence="10 11">
    <name type="scientific">Drosophila suzukii</name>
    <name type="common">Spotted-wing drosophila fruit fly</name>
    <dbReference type="NCBI Taxonomy" id="28584"/>
    <lineage>
        <taxon>Eukaryota</taxon>
        <taxon>Metazoa</taxon>
        <taxon>Ecdysozoa</taxon>
        <taxon>Arthropoda</taxon>
        <taxon>Hexapoda</taxon>
        <taxon>Insecta</taxon>
        <taxon>Pterygota</taxon>
        <taxon>Neoptera</taxon>
        <taxon>Endopterygota</taxon>
        <taxon>Diptera</taxon>
        <taxon>Brachycera</taxon>
        <taxon>Muscomorpha</taxon>
        <taxon>Ephydroidea</taxon>
        <taxon>Drosophilidae</taxon>
        <taxon>Drosophila</taxon>
        <taxon>Sophophora</taxon>
    </lineage>
</organism>
<dbReference type="GO" id="GO:0046872">
    <property type="term" value="F:metal ion binding"/>
    <property type="evidence" value="ECO:0007669"/>
    <property type="project" value="UniProtKB-KW"/>
</dbReference>
<dbReference type="AlphaFoldDB" id="A0AB40DIS6"/>
<reference evidence="10" key="1">
    <citation type="submission" date="2025-05" db="UniProtKB">
        <authorList>
            <consortium name="RefSeq"/>
        </authorList>
    </citation>
    <scope>NUCLEOTIDE SEQUENCE [LARGE SCALE GENOMIC DNA]</scope>
</reference>
<feature type="region of interest" description="Disordered" evidence="8">
    <location>
        <begin position="473"/>
        <end position="681"/>
    </location>
</feature>
<protein>
    <recommendedName>
        <fullName evidence="7">Phosphodiesterase</fullName>
        <ecNumber evidence="7">3.1.4.-</ecNumber>
    </recommendedName>
</protein>
<keyword evidence="10" id="KW-1185">Reference proteome</keyword>
<feature type="region of interest" description="Disordered" evidence="8">
    <location>
        <begin position="1"/>
        <end position="131"/>
    </location>
</feature>
<feature type="compositionally biased region" description="Pro residues" evidence="8">
    <location>
        <begin position="571"/>
        <end position="588"/>
    </location>
</feature>
<evidence type="ECO:0000259" key="9">
    <source>
        <dbReference type="PROSITE" id="PS51845"/>
    </source>
</evidence>
<dbReference type="Gene3D" id="1.10.1300.10">
    <property type="entry name" value="3'5'-cyclic nucleotide phosphodiesterase, catalytic domain"/>
    <property type="match status" value="1"/>
</dbReference>
<feature type="region of interest" description="Disordered" evidence="8">
    <location>
        <begin position="1046"/>
        <end position="1076"/>
    </location>
</feature>
<feature type="compositionally biased region" description="Polar residues" evidence="8">
    <location>
        <begin position="473"/>
        <end position="489"/>
    </location>
</feature>
<dbReference type="PROSITE" id="PS00126">
    <property type="entry name" value="PDEASE_I_1"/>
    <property type="match status" value="1"/>
</dbReference>
<feature type="binding site" evidence="6">
    <location>
        <position position="816"/>
    </location>
    <ligand>
        <name>Zn(2+)</name>
        <dbReference type="ChEBI" id="CHEBI:29105"/>
        <label>1</label>
    </ligand>
</feature>
<dbReference type="GO" id="GO:0004114">
    <property type="term" value="F:3',5'-cyclic-nucleotide phosphodiesterase activity"/>
    <property type="evidence" value="ECO:0007669"/>
    <property type="project" value="InterPro"/>
</dbReference>
<feature type="binding site" evidence="5">
    <location>
        <begin position="812"/>
        <end position="816"/>
    </location>
    <ligand>
        <name>AMP</name>
        <dbReference type="ChEBI" id="CHEBI:456215"/>
    </ligand>
</feature>
<feature type="binding site" evidence="5">
    <location>
        <position position="853"/>
    </location>
    <ligand>
        <name>AMP</name>
        <dbReference type="ChEBI" id="CHEBI:456215"/>
    </ligand>
</feature>
<feature type="region of interest" description="Disordered" evidence="8">
    <location>
        <begin position="167"/>
        <end position="241"/>
    </location>
</feature>
<dbReference type="PROSITE" id="PS51845">
    <property type="entry name" value="PDEASE_I_2"/>
    <property type="match status" value="1"/>
</dbReference>
<dbReference type="InterPro" id="IPR013706">
    <property type="entry name" value="PDE1_N"/>
</dbReference>
<feature type="compositionally biased region" description="Basic and acidic residues" evidence="8">
    <location>
        <begin position="60"/>
        <end position="72"/>
    </location>
</feature>
<evidence type="ECO:0000256" key="5">
    <source>
        <dbReference type="PIRSR" id="PIRSR623088-2"/>
    </source>
</evidence>
<dbReference type="SUPFAM" id="SSF109604">
    <property type="entry name" value="HD-domain/PDEase-like"/>
    <property type="match status" value="1"/>
</dbReference>
<feature type="compositionally biased region" description="Low complexity" evidence="8">
    <location>
        <begin position="39"/>
        <end position="51"/>
    </location>
</feature>
<accession>A0AB40DIS6</accession>
<name>A0AB40DIS6_DROSZ</name>
<dbReference type="InterPro" id="IPR002073">
    <property type="entry name" value="PDEase_catalytic_dom"/>
</dbReference>
<dbReference type="CDD" id="cd00077">
    <property type="entry name" value="HDc"/>
    <property type="match status" value="1"/>
</dbReference>
<dbReference type="GO" id="GO:0007165">
    <property type="term" value="P:signal transduction"/>
    <property type="evidence" value="ECO:0007669"/>
    <property type="project" value="InterPro"/>
</dbReference>
<dbReference type="RefSeq" id="XP_065724009.2">
    <property type="nucleotide sequence ID" value="XM_065867937.2"/>
</dbReference>
<evidence type="ECO:0000313" key="10">
    <source>
        <dbReference type="Proteomes" id="UP001652628"/>
    </source>
</evidence>
<feature type="binding site" evidence="5">
    <location>
        <position position="960"/>
    </location>
    <ligand>
        <name>AMP</name>
        <dbReference type="ChEBI" id="CHEBI:456215"/>
    </ligand>
</feature>
<feature type="region of interest" description="Disordered" evidence="8">
    <location>
        <begin position="300"/>
        <end position="344"/>
    </location>
</feature>
<proteinExistence type="inferred from homology"/>
<dbReference type="EC" id="3.1.4.-" evidence="7"/>
<feature type="compositionally biased region" description="Low complexity" evidence="8">
    <location>
        <begin position="187"/>
        <end position="200"/>
    </location>
</feature>
<feature type="compositionally biased region" description="Basic and acidic residues" evidence="8">
    <location>
        <begin position="595"/>
        <end position="610"/>
    </location>
</feature>
<evidence type="ECO:0000256" key="6">
    <source>
        <dbReference type="PIRSR" id="PIRSR623088-3"/>
    </source>
</evidence>
<feature type="compositionally biased region" description="Gly residues" evidence="8">
    <location>
        <begin position="177"/>
        <end position="186"/>
    </location>
</feature>
<dbReference type="Pfam" id="PF08499">
    <property type="entry name" value="PDEase_I_N"/>
    <property type="match status" value="1"/>
</dbReference>
<evidence type="ECO:0000256" key="2">
    <source>
        <dbReference type="ARBA" id="ARBA00022723"/>
    </source>
</evidence>
<feature type="compositionally biased region" description="Polar residues" evidence="8">
    <location>
        <begin position="97"/>
        <end position="120"/>
    </location>
</feature>
<dbReference type="PANTHER" id="PTHR11347">
    <property type="entry name" value="CYCLIC NUCLEOTIDE PHOSPHODIESTERASE"/>
    <property type="match status" value="1"/>
</dbReference>
<evidence type="ECO:0000256" key="7">
    <source>
        <dbReference type="RuleBase" id="RU363067"/>
    </source>
</evidence>
<feature type="compositionally biased region" description="Polar residues" evidence="8">
    <location>
        <begin position="1053"/>
        <end position="1066"/>
    </location>
</feature>
<gene>
    <name evidence="11" type="primary">Pde1c</name>
</gene>
<keyword evidence="3 7" id="KW-0378">Hydrolase</keyword>
<dbReference type="InterPro" id="IPR023088">
    <property type="entry name" value="PDEase"/>
</dbReference>
<feature type="compositionally biased region" description="Low complexity" evidence="8">
    <location>
        <begin position="268"/>
        <end position="278"/>
    </location>
</feature>
<dbReference type="InterPro" id="IPR023174">
    <property type="entry name" value="PDEase_CS"/>
</dbReference>
<keyword evidence="2 6" id="KW-0479">Metal-binding</keyword>
<dbReference type="GeneID" id="108011393"/>
<feature type="compositionally biased region" description="Basic and acidic residues" evidence="8">
    <location>
        <begin position="79"/>
        <end position="96"/>
    </location>
</feature>
<feature type="region of interest" description="Disordered" evidence="8">
    <location>
        <begin position="1136"/>
        <end position="1173"/>
    </location>
</feature>
<feature type="binding site" evidence="6">
    <location>
        <position position="960"/>
    </location>
    <ligand>
        <name>Zn(2+)</name>
        <dbReference type="ChEBI" id="CHEBI:29105"/>
        <label>1</label>
    </ligand>
</feature>
<keyword evidence="1" id="KW-0140">cGMP</keyword>
<comment type="cofactor">
    <cofactor evidence="7">
        <name>a divalent metal cation</name>
        <dbReference type="ChEBI" id="CHEBI:60240"/>
    </cofactor>
    <text evidence="7">Binds 2 divalent metal cations per subunit. Site 1 may preferentially bind zinc ions, while site 2 has a preference for magnesium and/or manganese ions.</text>
</comment>
<feature type="compositionally biased region" description="Gly residues" evidence="8">
    <location>
        <begin position="201"/>
        <end position="214"/>
    </location>
</feature>
<feature type="binding site" evidence="6">
    <location>
        <position position="852"/>
    </location>
    <ligand>
        <name>Zn(2+)</name>
        <dbReference type="ChEBI" id="CHEBI:29105"/>
        <label>1</label>
    </ligand>
</feature>
<dbReference type="InterPro" id="IPR003607">
    <property type="entry name" value="HD/PDEase_dom"/>
</dbReference>
<dbReference type="Pfam" id="PF00233">
    <property type="entry name" value="PDEase_I"/>
    <property type="match status" value="1"/>
</dbReference>
<dbReference type="PRINTS" id="PR00387">
    <property type="entry name" value="PDIESTERASE1"/>
</dbReference>
<feature type="binding site" evidence="6">
    <location>
        <position position="853"/>
    </location>
    <ligand>
        <name>Zn(2+)</name>
        <dbReference type="ChEBI" id="CHEBI:29105"/>
        <label>2</label>
    </ligand>
</feature>
<comment type="similarity">
    <text evidence="7">Belongs to the cyclic nucleotide phosphodiesterase family.</text>
</comment>
<feature type="active site" description="Proton donor" evidence="4">
    <location>
        <position position="812"/>
    </location>
</feature>
<evidence type="ECO:0000256" key="8">
    <source>
        <dbReference type="SAM" id="MobiDB-lite"/>
    </source>
</evidence>
<evidence type="ECO:0000256" key="4">
    <source>
        <dbReference type="PIRSR" id="PIRSR623088-1"/>
    </source>
</evidence>
<sequence>MGDTLDETLPTRRDKPQTLNIGQEEEDCVGMGTAPAPAPATSPASSMAIPAPRTPRNRLRHADRDQKRDHSSDGLVSSGERRDEFMGLETQPRRESLNSCEAGSPVALSSSPGKTGQRLNSSRYPSSGSGGGIGVSVLGNLMGTTTRKCVLTLDGYSYVIVASTPESLPNKRDEASGGAGSTGGSSGAASGAASGSAGPATGTGTGSGAGGAGGVSTPAQEAVSPTVSELSGSGTNATINGQVARHGSLTIIRRTNSRNFSQIDGQLASPSTTASSSTVPGINFAQTPLSDPLAERLCFRSGSNGSASTSTPAGDSRSSNQATSSGPSANAAAKMQPSSPNATNYLADNIQVSSATLSQTEMVPGRDSTDYTTMHSINVGAGNNSFLRGDTDIPQESGHSFETPSNISFAAGQWDTESLPQVDTPDALNKAAGRIRSLLRRMDHETVAYEDMQRNLHYAARVLEAVFIDESRSPTTGKTKLGQIASSSVESEEEGCNGNCKNLSCSRHSHGRDDRQQQVDNNNSNSSCSLQEVAPGGAGGGGAPPAGDNQDSIAGRTKGVSLAPQTHSGPTGPPSSPETSSPTPPAPKLQPALETVRESVMEEGPSKEPGDQGAPPTTEPSAKAAAEGSGASGGSSGSCSNPATVHRQRRLRTPTWARSMSTNKTRLADEDDELSEVQPDAVPPEVREWLASTFTRQMATSRRKSDEKPKFRSVAHAIRAGIFVDRMYRRVSSSALTAFPPDVVRLLKNLDDWTFDVFALTEAASGQVVKYVAYELFNRYGSIHKFKIAPGTLEAFLHRVEEGYCRYRNPYHNNLHAVDVMQTIHYCLCNTGLMNWLTDLEIFASLLAALLHDYEHTGTTNNFHVMSGSETALLYNDRAVLENHHASASFRLLREDEFNILSHLSREEFRELRGLVIEMVLGTDMTNHFQQMKAMRQLLTLQEATIDKQKVLSLVLHCCDISHPAKQWGVHHRWTMLLLEEFFRQGDLEKELGLPFSPLCDRNNTLVAESQICFIDFIVEPSMGVMSDMLELILAPIAPMNKGKPATLVEQEPPSSSIVIPNSGITPSMDKPRGPNEVKATAAECLARKSVTGTTSKFNIPKPWLTCLVENKRIWKEQAVKDAEARALATAAEEAAAAAAAAEEEENKPKAEAETADGEQSEASAEPADGAAA</sequence>
<dbReference type="Proteomes" id="UP001652628">
    <property type="component" value="Chromosome 2L"/>
</dbReference>
<dbReference type="InterPro" id="IPR036971">
    <property type="entry name" value="PDEase_catalytic_dom_sf"/>
</dbReference>
<feature type="region of interest" description="Disordered" evidence="8">
    <location>
        <begin position="262"/>
        <end position="287"/>
    </location>
</feature>
<reference evidence="11" key="2">
    <citation type="submission" date="2025-08" db="UniProtKB">
        <authorList>
            <consortium name="RefSeq"/>
        </authorList>
    </citation>
    <scope>IDENTIFICATION</scope>
</reference>